<keyword evidence="2" id="KW-1185">Reference proteome</keyword>
<protein>
    <submittedName>
        <fullName evidence="1">Uncharacterized protein</fullName>
    </submittedName>
</protein>
<comment type="caution">
    <text evidence="1">The sequence shown here is derived from an EMBL/GenBank/DDBJ whole genome shotgun (WGS) entry which is preliminary data.</text>
</comment>
<gene>
    <name evidence="1" type="ORF">Fot_04071</name>
</gene>
<sequence length="137" mass="15787">MMHSGLKGRLDIGDGFSGEFCDTNELLKLEHARRGGEESLHDKDIEGYYLPQVGRAKMQYGDYMMGMGYGVMGRKKSLEMKRTKQTARKTMTMNHLSYREAIIRAYKNFDIDFVSFELEMRIGMMIKNEMLTLIPPG</sequence>
<dbReference type="Proteomes" id="UP001604277">
    <property type="component" value="Unassembled WGS sequence"/>
</dbReference>
<reference evidence="2" key="1">
    <citation type="submission" date="2024-07" db="EMBL/GenBank/DDBJ databases">
        <title>Two chromosome-level genome assemblies of Korean endemic species Abeliophyllum distichum and Forsythia ovata (Oleaceae).</title>
        <authorList>
            <person name="Jang H."/>
        </authorList>
    </citation>
    <scope>NUCLEOTIDE SEQUENCE [LARGE SCALE GENOMIC DNA]</scope>
</reference>
<name>A0ABD1XBI4_9LAMI</name>
<dbReference type="AlphaFoldDB" id="A0ABD1XBI4"/>
<organism evidence="1 2">
    <name type="scientific">Forsythia ovata</name>
    <dbReference type="NCBI Taxonomy" id="205694"/>
    <lineage>
        <taxon>Eukaryota</taxon>
        <taxon>Viridiplantae</taxon>
        <taxon>Streptophyta</taxon>
        <taxon>Embryophyta</taxon>
        <taxon>Tracheophyta</taxon>
        <taxon>Spermatophyta</taxon>
        <taxon>Magnoliopsida</taxon>
        <taxon>eudicotyledons</taxon>
        <taxon>Gunneridae</taxon>
        <taxon>Pentapetalae</taxon>
        <taxon>asterids</taxon>
        <taxon>lamiids</taxon>
        <taxon>Lamiales</taxon>
        <taxon>Oleaceae</taxon>
        <taxon>Forsythieae</taxon>
        <taxon>Forsythia</taxon>
    </lineage>
</organism>
<dbReference type="EMBL" id="JBFOLJ010000001">
    <property type="protein sequence ID" value="KAL2559332.1"/>
    <property type="molecule type" value="Genomic_DNA"/>
</dbReference>
<evidence type="ECO:0000313" key="2">
    <source>
        <dbReference type="Proteomes" id="UP001604277"/>
    </source>
</evidence>
<proteinExistence type="predicted"/>
<accession>A0ABD1XBI4</accession>
<evidence type="ECO:0000313" key="1">
    <source>
        <dbReference type="EMBL" id="KAL2559332.1"/>
    </source>
</evidence>